<accession>A0A9D4E7T5</accession>
<name>A0A9D4E7T5_DREPO</name>
<reference evidence="2" key="1">
    <citation type="journal article" date="2019" name="bioRxiv">
        <title>The Genome of the Zebra Mussel, Dreissena polymorpha: A Resource for Invasive Species Research.</title>
        <authorList>
            <person name="McCartney M.A."/>
            <person name="Auch B."/>
            <person name="Kono T."/>
            <person name="Mallez S."/>
            <person name="Zhang Y."/>
            <person name="Obille A."/>
            <person name="Becker A."/>
            <person name="Abrahante J.E."/>
            <person name="Garbe J."/>
            <person name="Badalamenti J.P."/>
            <person name="Herman A."/>
            <person name="Mangelson H."/>
            <person name="Liachko I."/>
            <person name="Sullivan S."/>
            <person name="Sone E.D."/>
            <person name="Koren S."/>
            <person name="Silverstein K.A.T."/>
            <person name="Beckman K.B."/>
            <person name="Gohl D.M."/>
        </authorList>
    </citation>
    <scope>NUCLEOTIDE SEQUENCE</scope>
    <source>
        <strain evidence="2">Duluth1</strain>
        <tissue evidence="2">Whole animal</tissue>
    </source>
</reference>
<evidence type="ECO:0000313" key="3">
    <source>
        <dbReference type="Proteomes" id="UP000828390"/>
    </source>
</evidence>
<dbReference type="AlphaFoldDB" id="A0A9D4E7T5"/>
<organism evidence="2 3">
    <name type="scientific">Dreissena polymorpha</name>
    <name type="common">Zebra mussel</name>
    <name type="synonym">Mytilus polymorpha</name>
    <dbReference type="NCBI Taxonomy" id="45954"/>
    <lineage>
        <taxon>Eukaryota</taxon>
        <taxon>Metazoa</taxon>
        <taxon>Spiralia</taxon>
        <taxon>Lophotrochozoa</taxon>
        <taxon>Mollusca</taxon>
        <taxon>Bivalvia</taxon>
        <taxon>Autobranchia</taxon>
        <taxon>Heteroconchia</taxon>
        <taxon>Euheterodonta</taxon>
        <taxon>Imparidentia</taxon>
        <taxon>Neoheterodontei</taxon>
        <taxon>Myida</taxon>
        <taxon>Dreissenoidea</taxon>
        <taxon>Dreissenidae</taxon>
        <taxon>Dreissena</taxon>
    </lineage>
</organism>
<dbReference type="EMBL" id="JAIWYP010000009">
    <property type="protein sequence ID" value="KAH3773879.1"/>
    <property type="molecule type" value="Genomic_DNA"/>
</dbReference>
<proteinExistence type="predicted"/>
<reference evidence="2" key="2">
    <citation type="submission" date="2020-11" db="EMBL/GenBank/DDBJ databases">
        <authorList>
            <person name="McCartney M.A."/>
            <person name="Auch B."/>
            <person name="Kono T."/>
            <person name="Mallez S."/>
            <person name="Becker A."/>
            <person name="Gohl D.M."/>
            <person name="Silverstein K.A.T."/>
            <person name="Koren S."/>
            <person name="Bechman K.B."/>
            <person name="Herman A."/>
            <person name="Abrahante J.E."/>
            <person name="Garbe J."/>
        </authorList>
    </citation>
    <scope>NUCLEOTIDE SEQUENCE</scope>
    <source>
        <strain evidence="2">Duluth1</strain>
        <tissue evidence="2">Whole animal</tissue>
    </source>
</reference>
<evidence type="ECO:0000256" key="1">
    <source>
        <dbReference type="SAM" id="MobiDB-lite"/>
    </source>
</evidence>
<sequence length="130" mass="14748">MTLILPAPNGLPSSGETDTPCFNKMGITTEAWRARIGTFSQPAAKTKSNFKTLQITHMNPGPGPDLRERLPRQKSLGRSTNRDIRPDRECLTTVRTSQQPGPSDRDRDTNQLSLNNWFTKRKSANERRRR</sequence>
<protein>
    <submittedName>
        <fullName evidence="2">Uncharacterized protein</fullName>
    </submittedName>
</protein>
<feature type="region of interest" description="Disordered" evidence="1">
    <location>
        <begin position="49"/>
        <end position="130"/>
    </location>
</feature>
<comment type="caution">
    <text evidence="2">The sequence shown here is derived from an EMBL/GenBank/DDBJ whole genome shotgun (WGS) entry which is preliminary data.</text>
</comment>
<keyword evidence="3" id="KW-1185">Reference proteome</keyword>
<gene>
    <name evidence="2" type="ORF">DPMN_175250</name>
</gene>
<evidence type="ECO:0000313" key="2">
    <source>
        <dbReference type="EMBL" id="KAH3773879.1"/>
    </source>
</evidence>
<dbReference type="Proteomes" id="UP000828390">
    <property type="component" value="Unassembled WGS sequence"/>
</dbReference>
<feature type="compositionally biased region" description="Basic and acidic residues" evidence="1">
    <location>
        <begin position="80"/>
        <end position="90"/>
    </location>
</feature>